<dbReference type="GO" id="GO:0003677">
    <property type="term" value="F:DNA binding"/>
    <property type="evidence" value="ECO:0007669"/>
    <property type="project" value="InterPro"/>
</dbReference>
<reference evidence="2" key="1">
    <citation type="submission" date="2022-08" db="EMBL/GenBank/DDBJ databases">
        <authorList>
            <consortium name="DOE Joint Genome Institute"/>
            <person name="Min B."/>
            <person name="Riley R."/>
            <person name="Sierra-Patev S."/>
            <person name="Naranjo-Ortiz M."/>
            <person name="Looney B."/>
            <person name="Konkel Z."/>
            <person name="Slot J.C."/>
            <person name="Sakamoto Y."/>
            <person name="Steenwyk J.L."/>
            <person name="Rokas A."/>
            <person name="Carro J."/>
            <person name="Camarero S."/>
            <person name="Ferreira P."/>
            <person name="Molpeceres G."/>
            <person name="Ruiz-Duenas F.J."/>
            <person name="Serrano A."/>
            <person name="Henrissat B."/>
            <person name="Drula E."/>
            <person name="Hughes K.W."/>
            <person name="Mata J.L."/>
            <person name="Ishikawa N.K."/>
            <person name="Vargas-Isla R."/>
            <person name="Ushijima S."/>
            <person name="Smith C.A."/>
            <person name="Ahrendt S."/>
            <person name="Andreopoulos W."/>
            <person name="He G."/>
            <person name="Labutti K."/>
            <person name="Lipzen A."/>
            <person name="Ng V."/>
            <person name="Sandor L."/>
            <person name="Barry K."/>
            <person name="Martinez A.T."/>
            <person name="Xiao Y."/>
            <person name="Gibbons J.G."/>
            <person name="Terashima K."/>
            <person name="Hibbett D.S."/>
            <person name="Grigoriev I.V."/>
        </authorList>
    </citation>
    <scope>NUCLEOTIDE SEQUENCE</scope>
    <source>
        <strain evidence="2">TFB7829</strain>
    </source>
</reference>
<evidence type="ECO:0000256" key="1">
    <source>
        <dbReference type="ARBA" id="ARBA00023172"/>
    </source>
</evidence>
<name>A0AA38PQA1_9AGAR</name>
<comment type="caution">
    <text evidence="2">The sequence shown here is derived from an EMBL/GenBank/DDBJ whole genome shotgun (WGS) entry which is preliminary data.</text>
</comment>
<dbReference type="PANTHER" id="PTHR34605:SF3">
    <property type="entry name" value="P CELL-TYPE AGGLUTINATION PROTEIN MAP4-LIKE-RELATED"/>
    <property type="match status" value="1"/>
</dbReference>
<evidence type="ECO:0000313" key="3">
    <source>
        <dbReference type="Proteomes" id="UP001163850"/>
    </source>
</evidence>
<dbReference type="InterPro" id="IPR011010">
    <property type="entry name" value="DNA_brk_join_enz"/>
</dbReference>
<dbReference type="InterPro" id="IPR052925">
    <property type="entry name" value="Phage_Integrase-like_Recomb"/>
</dbReference>
<sequence length="166" mass="18156">NPSINLTAGCLEFLPDFDSATRVHITLPASKTDPFQKGITIVIAAAPGRPTCANPSHPLFRNAAGTSLDCSSFIKRIRQALQSAGFNQSAFSGHSFCRGAATSAFAAGFTEYEIQLLGRWRSDAYKLYIEIDEARRLHISSQLHWAHPHESLSFEPPALHSLPFMA</sequence>
<keyword evidence="1" id="KW-0233">DNA recombination</keyword>
<dbReference type="EMBL" id="MU802378">
    <property type="protein sequence ID" value="KAJ3979343.1"/>
    <property type="molecule type" value="Genomic_DNA"/>
</dbReference>
<dbReference type="AlphaFoldDB" id="A0AA38PQA1"/>
<feature type="non-terminal residue" evidence="2">
    <location>
        <position position="1"/>
    </location>
</feature>
<protein>
    <recommendedName>
        <fullName evidence="4">DNA breaking-rejoining enzyme</fullName>
    </recommendedName>
</protein>
<organism evidence="2 3">
    <name type="scientific">Lentinula detonsa</name>
    <dbReference type="NCBI Taxonomy" id="2804962"/>
    <lineage>
        <taxon>Eukaryota</taxon>
        <taxon>Fungi</taxon>
        <taxon>Dikarya</taxon>
        <taxon>Basidiomycota</taxon>
        <taxon>Agaricomycotina</taxon>
        <taxon>Agaricomycetes</taxon>
        <taxon>Agaricomycetidae</taxon>
        <taxon>Agaricales</taxon>
        <taxon>Marasmiineae</taxon>
        <taxon>Omphalotaceae</taxon>
        <taxon>Lentinula</taxon>
    </lineage>
</organism>
<dbReference type="PANTHER" id="PTHR34605">
    <property type="entry name" value="PHAGE_INTEGRASE DOMAIN-CONTAINING PROTEIN"/>
    <property type="match status" value="1"/>
</dbReference>
<dbReference type="Proteomes" id="UP001163850">
    <property type="component" value="Unassembled WGS sequence"/>
</dbReference>
<dbReference type="GO" id="GO:0006310">
    <property type="term" value="P:DNA recombination"/>
    <property type="evidence" value="ECO:0007669"/>
    <property type="project" value="UniProtKB-KW"/>
</dbReference>
<accession>A0AA38PQA1</accession>
<dbReference type="SUPFAM" id="SSF56349">
    <property type="entry name" value="DNA breaking-rejoining enzymes"/>
    <property type="match status" value="1"/>
</dbReference>
<evidence type="ECO:0008006" key="4">
    <source>
        <dbReference type="Google" id="ProtNLM"/>
    </source>
</evidence>
<evidence type="ECO:0000313" key="2">
    <source>
        <dbReference type="EMBL" id="KAJ3979343.1"/>
    </source>
</evidence>
<proteinExistence type="predicted"/>
<dbReference type="InterPro" id="IPR013762">
    <property type="entry name" value="Integrase-like_cat_sf"/>
</dbReference>
<dbReference type="GO" id="GO:0015074">
    <property type="term" value="P:DNA integration"/>
    <property type="evidence" value="ECO:0007669"/>
    <property type="project" value="InterPro"/>
</dbReference>
<gene>
    <name evidence="2" type="ORF">F5890DRAFT_1421502</name>
</gene>
<dbReference type="Gene3D" id="1.10.443.10">
    <property type="entry name" value="Intergrase catalytic core"/>
    <property type="match status" value="1"/>
</dbReference>